<keyword evidence="2" id="KW-0812">Transmembrane</keyword>
<evidence type="ECO:0000313" key="4">
    <source>
        <dbReference type="Proteomes" id="UP000287533"/>
    </source>
</evidence>
<sequence>MDRNTSNPVASNTPAGGRHPHGTAKTSRTATAVRTPMIATRRLVALTAVIALAGGACAGAGGMMLVRRFGASNNAGAGQMLTGNFGGGANTMSYDYTGSYTAALTADGKTVTSDGDTTEASDADQNVALAQNGGTLTLTGATLKKSGDSDNADNNNFYGTNSVSLTVGEDSKTIISGSKLTASSSGSNGVFATDSGTALVNDTTISTTSDNSRALDATYSGTILAGSVTATTQGDHSATVATDRGGGNVSVTDSELSTAGSGSPLLYSTGDVQVNNVTGTASGSQIAGMEGYNTILINNSTLESINTGKTGSDPIANGVIIYQSTSGDAESSTGEHATFQAKDSTLKSAITSGSMFYFTNTTADVVLSNTVLDFDTSKATLINASGNDSNNWGSAGSNGATVSFTGRSQTLEGDVTADTISTVDLYLLEGSTWTGAASITENASAASGSTSDAPITVNVDGTSKWVVTKNTTISALNVASGGKVVDSDGNTVTIVANGKTVVSGDSDVTVTVTGSYSTTVEAGSDTELATETIDRSDFDDQFGTSTSWSMA</sequence>
<dbReference type="AlphaFoldDB" id="A0A430FL92"/>
<organism evidence="3 4">
    <name type="scientific">Bifidobacterium goeldii</name>
    <dbReference type="NCBI Taxonomy" id="2306975"/>
    <lineage>
        <taxon>Bacteria</taxon>
        <taxon>Bacillati</taxon>
        <taxon>Actinomycetota</taxon>
        <taxon>Actinomycetes</taxon>
        <taxon>Bifidobacteriales</taxon>
        <taxon>Bifidobacteriaceae</taxon>
        <taxon>Bifidobacterium</taxon>
    </lineage>
</organism>
<dbReference type="Proteomes" id="UP000287533">
    <property type="component" value="Unassembled WGS sequence"/>
</dbReference>
<evidence type="ECO:0000256" key="1">
    <source>
        <dbReference type="SAM" id="MobiDB-lite"/>
    </source>
</evidence>
<dbReference type="InterPro" id="IPR012332">
    <property type="entry name" value="Autotransporter_pectin_lyase_C"/>
</dbReference>
<dbReference type="Gene3D" id="2.160.20.20">
    <property type="match status" value="1"/>
</dbReference>
<dbReference type="EMBL" id="QXGL01000002">
    <property type="protein sequence ID" value="RSX53522.1"/>
    <property type="molecule type" value="Genomic_DNA"/>
</dbReference>
<comment type="caution">
    <text evidence="3">The sequence shown here is derived from an EMBL/GenBank/DDBJ whole genome shotgun (WGS) entry which is preliminary data.</text>
</comment>
<gene>
    <name evidence="3" type="ORF">D2E25_0845</name>
</gene>
<reference evidence="3 4" key="1">
    <citation type="submission" date="2018-09" db="EMBL/GenBank/DDBJ databases">
        <title>Characterization of the phylogenetic diversity of five novel species belonging to the genus Bifidobacterium.</title>
        <authorList>
            <person name="Lugli G.A."/>
            <person name="Duranti S."/>
            <person name="Milani C."/>
        </authorList>
    </citation>
    <scope>NUCLEOTIDE SEQUENCE [LARGE SCALE GENOMIC DNA]</scope>
    <source>
        <strain evidence="3 4">2034B</strain>
    </source>
</reference>
<accession>A0A430FL92</accession>
<evidence type="ECO:0000313" key="3">
    <source>
        <dbReference type="EMBL" id="RSX53522.1"/>
    </source>
</evidence>
<name>A0A430FL92_9BIFI</name>
<feature type="compositionally biased region" description="Polar residues" evidence="1">
    <location>
        <begin position="1"/>
        <end position="14"/>
    </location>
</feature>
<feature type="transmembrane region" description="Helical" evidence="2">
    <location>
        <begin position="43"/>
        <end position="66"/>
    </location>
</feature>
<proteinExistence type="predicted"/>
<dbReference type="RefSeq" id="WP_241217006.1">
    <property type="nucleotide sequence ID" value="NZ_QXGL01000002.1"/>
</dbReference>
<feature type="region of interest" description="Disordered" evidence="1">
    <location>
        <begin position="1"/>
        <end position="32"/>
    </location>
</feature>
<keyword evidence="4" id="KW-1185">Reference proteome</keyword>
<keyword evidence="2" id="KW-0472">Membrane</keyword>
<evidence type="ECO:0000256" key="2">
    <source>
        <dbReference type="SAM" id="Phobius"/>
    </source>
</evidence>
<keyword evidence="2" id="KW-1133">Transmembrane helix</keyword>
<protein>
    <submittedName>
        <fullName evidence="3">Adhesin</fullName>
    </submittedName>
</protein>